<name>A0ACC2A9U9_DIPCM</name>
<gene>
    <name evidence="1" type="ORF">O6H91_23G016900</name>
</gene>
<reference evidence="2" key="1">
    <citation type="journal article" date="2024" name="Proc. Natl. Acad. Sci. U.S.A.">
        <title>Extraordinary preservation of gene collinearity over three hundred million years revealed in homosporous lycophytes.</title>
        <authorList>
            <person name="Li C."/>
            <person name="Wickell D."/>
            <person name="Kuo L.Y."/>
            <person name="Chen X."/>
            <person name="Nie B."/>
            <person name="Liao X."/>
            <person name="Peng D."/>
            <person name="Ji J."/>
            <person name="Jenkins J."/>
            <person name="Williams M."/>
            <person name="Shu S."/>
            <person name="Plott C."/>
            <person name="Barry K."/>
            <person name="Rajasekar S."/>
            <person name="Grimwood J."/>
            <person name="Han X."/>
            <person name="Sun S."/>
            <person name="Hou Z."/>
            <person name="He W."/>
            <person name="Dai G."/>
            <person name="Sun C."/>
            <person name="Schmutz J."/>
            <person name="Leebens-Mack J.H."/>
            <person name="Li F.W."/>
            <person name="Wang L."/>
        </authorList>
    </citation>
    <scope>NUCLEOTIDE SEQUENCE [LARGE SCALE GENOMIC DNA]</scope>
    <source>
        <strain evidence="2">cv. PW_Plant_1</strain>
    </source>
</reference>
<evidence type="ECO:0000313" key="1">
    <source>
        <dbReference type="EMBL" id="KAJ7513857.1"/>
    </source>
</evidence>
<dbReference type="Proteomes" id="UP001162992">
    <property type="component" value="Chromosome 23"/>
</dbReference>
<protein>
    <submittedName>
        <fullName evidence="1">Uncharacterized protein</fullName>
    </submittedName>
</protein>
<organism evidence="1 2">
    <name type="scientific">Diphasiastrum complanatum</name>
    <name type="common">Issler's clubmoss</name>
    <name type="synonym">Lycopodium complanatum</name>
    <dbReference type="NCBI Taxonomy" id="34168"/>
    <lineage>
        <taxon>Eukaryota</taxon>
        <taxon>Viridiplantae</taxon>
        <taxon>Streptophyta</taxon>
        <taxon>Embryophyta</taxon>
        <taxon>Tracheophyta</taxon>
        <taxon>Lycopodiopsida</taxon>
        <taxon>Lycopodiales</taxon>
        <taxon>Lycopodiaceae</taxon>
        <taxon>Lycopodioideae</taxon>
        <taxon>Diphasiastrum</taxon>
    </lineage>
</organism>
<accession>A0ACC2A9U9</accession>
<keyword evidence="2" id="KW-1185">Reference proteome</keyword>
<evidence type="ECO:0000313" key="2">
    <source>
        <dbReference type="Proteomes" id="UP001162992"/>
    </source>
</evidence>
<sequence>MKRKAAPPTSVLIGNCRVQVPAKLQYKQTVDSVKVRVPYTGEISISVEDTKKSSTAHNLECDNIGQKRRGPEDMGSCSFVLLNPKSLDSKGHSLLKEVLKLYNEELPAMSYAANTGKESPFLEKCVTTGKYCTLLLRQQTTPGETEVVGAVTYQILPPDTQYAEIPLAAVAKKHQRKGYGAALYAELERRLQAVGVVTVFCWGDQESECFWIRLGFLTVAEVDGRGKPRKLPIKPDVRRAMSIPGSATLMVSHISTKTVDLVCNDAHWNDIAATPLKLSSFGKSNVFETLLPSLNWDAANKDARASPALAMNTPTLTETKPHLLITPSASMFPMEPEYPGHKNISPLNIAGALSSVACGHPTKGLDTMVIDRAEHQSGHQELGLHGTTVTFSPRQAGSGIAEIYTATNGSDLDDVHEVAANRIGDTSGKENYKPTEAGADPDVALSVQPSNRPVRKRGRGRRCSAALNENRSVRGKNVSKIGEMKSCSIRLVHEPSLEIQKPGENANDTTIRSIVDELTTASIEVVKDTKDLQHFGRKSEMLIAASEDYQREADNTSVPTDQHKHVIMFMNMANEERRIQLSKFVEKLGGSVTNNGSECTHVITGEVRRTFNFCAAICTGAWVVSPEWLKASVKSNNFVEECPYFLKDKQFESKYKTTLEAVVRRAKQKPRLLLDGFSIYVTKHVQPPIESIQQLISLAGGKVLLDVHDTFPSEDFSHTFIIACEEDMSEALAAAKEGLLTYTSEWIMSSIMKQDLDLTASQFTESLQ</sequence>
<proteinExistence type="predicted"/>
<comment type="caution">
    <text evidence="1">The sequence shown here is derived from an EMBL/GenBank/DDBJ whole genome shotgun (WGS) entry which is preliminary data.</text>
</comment>
<dbReference type="EMBL" id="CM055114">
    <property type="protein sequence ID" value="KAJ7513857.1"/>
    <property type="molecule type" value="Genomic_DNA"/>
</dbReference>